<evidence type="ECO:0000313" key="2">
    <source>
        <dbReference type="EMBL" id="GES06141.1"/>
    </source>
</evidence>
<evidence type="ECO:0000313" key="3">
    <source>
        <dbReference type="Proteomes" id="UP000334990"/>
    </source>
</evidence>
<organism evidence="2 3">
    <name type="scientific">Acrocarpospora corrugata</name>
    <dbReference type="NCBI Taxonomy" id="35763"/>
    <lineage>
        <taxon>Bacteria</taxon>
        <taxon>Bacillati</taxon>
        <taxon>Actinomycetota</taxon>
        <taxon>Actinomycetes</taxon>
        <taxon>Streptosporangiales</taxon>
        <taxon>Streptosporangiaceae</taxon>
        <taxon>Acrocarpospora</taxon>
    </lineage>
</organism>
<comment type="caution">
    <text evidence="2">The sequence shown here is derived from an EMBL/GenBank/DDBJ whole genome shotgun (WGS) entry which is preliminary data.</text>
</comment>
<dbReference type="Pfam" id="PF00400">
    <property type="entry name" value="WD40"/>
    <property type="match status" value="1"/>
</dbReference>
<feature type="region of interest" description="Disordered" evidence="1">
    <location>
        <begin position="70"/>
        <end position="105"/>
    </location>
</feature>
<dbReference type="SUPFAM" id="SSF101908">
    <property type="entry name" value="Putative isomerase YbhE"/>
    <property type="match status" value="1"/>
</dbReference>
<keyword evidence="3" id="KW-1185">Reference proteome</keyword>
<proteinExistence type="predicted"/>
<feature type="compositionally biased region" description="Polar residues" evidence="1">
    <location>
        <begin position="77"/>
        <end position="94"/>
    </location>
</feature>
<dbReference type="EMBL" id="BLAD01000132">
    <property type="protein sequence ID" value="GES06141.1"/>
    <property type="molecule type" value="Genomic_DNA"/>
</dbReference>
<dbReference type="AlphaFoldDB" id="A0A5M3WGC1"/>
<gene>
    <name evidence="2" type="ORF">Acor_82100</name>
</gene>
<dbReference type="InterPro" id="IPR001680">
    <property type="entry name" value="WD40_rpt"/>
</dbReference>
<dbReference type="Proteomes" id="UP000334990">
    <property type="component" value="Unassembled WGS sequence"/>
</dbReference>
<protein>
    <submittedName>
        <fullName evidence="2">Uncharacterized protein</fullName>
    </submittedName>
</protein>
<reference evidence="2 3" key="1">
    <citation type="submission" date="2019-10" db="EMBL/GenBank/DDBJ databases">
        <title>Whole genome shotgun sequence of Acrocarpospora corrugata NBRC 13972.</title>
        <authorList>
            <person name="Ichikawa N."/>
            <person name="Kimura A."/>
            <person name="Kitahashi Y."/>
            <person name="Komaki H."/>
            <person name="Oguchi A."/>
        </authorList>
    </citation>
    <scope>NUCLEOTIDE SEQUENCE [LARGE SCALE GENOMIC DNA]</scope>
    <source>
        <strain evidence="2 3">NBRC 13972</strain>
    </source>
</reference>
<dbReference type="InterPro" id="IPR015943">
    <property type="entry name" value="WD40/YVTN_repeat-like_dom_sf"/>
</dbReference>
<evidence type="ECO:0000256" key="1">
    <source>
        <dbReference type="SAM" id="MobiDB-lite"/>
    </source>
</evidence>
<dbReference type="Gene3D" id="2.130.10.10">
    <property type="entry name" value="YVTN repeat-like/Quinoprotein amine dehydrogenase"/>
    <property type="match status" value="1"/>
</dbReference>
<accession>A0A5M3WGC1</accession>
<name>A0A5M3WGC1_9ACTN</name>
<sequence>MAGLDSALAVVSLLATLDVVQGAEERDLARSRQVAADARGQLQADPELALLLARRAVEIRPTAEAVAVSPDGRRLASSGQDGTVGIINSTSTASPDGRHVATTSNDGTERIQECVVCGPLGEVLTLAAAKTTRTLTPDEITG</sequence>